<name>A0A0P1EFD2_9RHOB</name>
<reference evidence="1 2" key="1">
    <citation type="submission" date="2015-09" db="EMBL/GenBank/DDBJ databases">
        <authorList>
            <consortium name="Swine Surveillance"/>
        </authorList>
    </citation>
    <scope>NUCLEOTIDE SEQUENCE [LARGE SCALE GENOMIC DNA]</scope>
    <source>
        <strain evidence="1 2">CECT 4292</strain>
    </source>
</reference>
<protein>
    <submittedName>
        <fullName evidence="1">Ribbon-helix-helix protein, copG family</fullName>
    </submittedName>
</protein>
<dbReference type="EMBL" id="CYPU01000045">
    <property type="protein sequence ID" value="CUH48789.1"/>
    <property type="molecule type" value="Genomic_DNA"/>
</dbReference>
<evidence type="ECO:0000313" key="2">
    <source>
        <dbReference type="Proteomes" id="UP000050783"/>
    </source>
</evidence>
<dbReference type="AlphaFoldDB" id="A0A0P1EFD2"/>
<dbReference type="GO" id="GO:0006355">
    <property type="term" value="P:regulation of DNA-templated transcription"/>
    <property type="evidence" value="ECO:0007669"/>
    <property type="project" value="InterPro"/>
</dbReference>
<evidence type="ECO:0000313" key="1">
    <source>
        <dbReference type="EMBL" id="CUH48789.1"/>
    </source>
</evidence>
<accession>A0A0P1EFD2</accession>
<proteinExistence type="predicted"/>
<dbReference type="Proteomes" id="UP000050783">
    <property type="component" value="Unassembled WGS sequence"/>
</dbReference>
<gene>
    <name evidence="1" type="ORF">RUA4292_02978</name>
</gene>
<organism evidence="1 2">
    <name type="scientific">Ruegeria atlantica</name>
    <dbReference type="NCBI Taxonomy" id="81569"/>
    <lineage>
        <taxon>Bacteria</taxon>
        <taxon>Pseudomonadati</taxon>
        <taxon>Pseudomonadota</taxon>
        <taxon>Alphaproteobacteria</taxon>
        <taxon>Rhodobacterales</taxon>
        <taxon>Roseobacteraceae</taxon>
        <taxon>Ruegeria</taxon>
    </lineage>
</organism>
<sequence length="47" mass="5497">MRECAHLTIIADKKLQEEVREEAKRREQSISGLVRYAIKKELEAAKK</sequence>